<dbReference type="NCBIfam" id="TIGR01537">
    <property type="entry name" value="portal_HK97"/>
    <property type="match status" value="1"/>
</dbReference>
<dbReference type="Gene3D" id="1.20.1270.210">
    <property type="match status" value="1"/>
</dbReference>
<organism evidence="2 3">
    <name type="scientific">Lentzea albidocapillata subsp. violacea</name>
    <dbReference type="NCBI Taxonomy" id="128104"/>
    <lineage>
        <taxon>Bacteria</taxon>
        <taxon>Bacillati</taxon>
        <taxon>Actinomycetota</taxon>
        <taxon>Actinomycetes</taxon>
        <taxon>Pseudonocardiales</taxon>
        <taxon>Pseudonocardiaceae</taxon>
        <taxon>Lentzea</taxon>
    </lineage>
</organism>
<dbReference type="Gene3D" id="3.40.140.120">
    <property type="match status" value="1"/>
</dbReference>
<dbReference type="InterPro" id="IPR006427">
    <property type="entry name" value="Portal_HK97"/>
</dbReference>
<dbReference type="Pfam" id="PF04860">
    <property type="entry name" value="Phage_portal"/>
    <property type="match status" value="1"/>
</dbReference>
<reference evidence="3" key="1">
    <citation type="submission" date="2016-10" db="EMBL/GenBank/DDBJ databases">
        <authorList>
            <person name="Varghese N."/>
            <person name="Submissions S."/>
        </authorList>
    </citation>
    <scope>NUCLEOTIDE SEQUENCE [LARGE SCALE GENOMIC DNA]</scope>
    <source>
        <strain evidence="3">DSM 44796</strain>
    </source>
</reference>
<dbReference type="Gene3D" id="3.30.1120.70">
    <property type="match status" value="1"/>
</dbReference>
<accession>A0A1G9AT96</accession>
<sequence>MTLGRAVARTVTSMRASPENPAVPLTSASLVEWLGGARTDAGVQVSERSALHMPAVWRAVTLISFVSASLPLRIYQDEITRKRVKNKLLRDPHPEMTRSELWRHSYGSRCLWGNSYTQKVRNRAGQVVELWPITPDRVQVGKVPSTTDLPSGKIFSVVDDWGVMHPMTSREILHIPGFGYDGVTGISPIRMAAQCIGLSVAAEKAGAKFFGQGAMLSGILQTEQRLDPDQAKQLKEQWRAKVSGVNNAYDVAVLDSDAKFQSLTMPYRDAQFLESRVFQIYEIARMFGVPPFLLMESSKSTSWGTGLEQQALGFVQFDLTPVWLTPTEERITKELLFGDEYGEYAVEGLLRGDSQARAEFYRVMREVGAYSANDIRHKENEPPVEGGDTYLQPLNMAPLGSTPKQGKASTKASVADEDEEDGDDPDDD</sequence>
<evidence type="ECO:0000313" key="3">
    <source>
        <dbReference type="Proteomes" id="UP000199682"/>
    </source>
</evidence>
<dbReference type="Proteomes" id="UP000199682">
    <property type="component" value="Unassembled WGS sequence"/>
</dbReference>
<dbReference type="InterPro" id="IPR006944">
    <property type="entry name" value="Phage/GTA_portal"/>
</dbReference>
<gene>
    <name evidence="2" type="ORF">SAMN04488074_105114</name>
</gene>
<feature type="compositionally biased region" description="Polar residues" evidence="1">
    <location>
        <begin position="402"/>
        <end position="412"/>
    </location>
</feature>
<evidence type="ECO:0000256" key="1">
    <source>
        <dbReference type="SAM" id="MobiDB-lite"/>
    </source>
</evidence>
<dbReference type="RefSeq" id="WP_090006164.1">
    <property type="nucleotide sequence ID" value="NZ_FNET01000005.1"/>
</dbReference>
<dbReference type="EMBL" id="FNET01000005">
    <property type="protein sequence ID" value="SDK30556.1"/>
    <property type="molecule type" value="Genomic_DNA"/>
</dbReference>
<feature type="compositionally biased region" description="Acidic residues" evidence="1">
    <location>
        <begin position="415"/>
        <end position="428"/>
    </location>
</feature>
<evidence type="ECO:0000313" key="2">
    <source>
        <dbReference type="EMBL" id="SDK30556.1"/>
    </source>
</evidence>
<feature type="region of interest" description="Disordered" evidence="1">
    <location>
        <begin position="377"/>
        <end position="428"/>
    </location>
</feature>
<name>A0A1G9AT96_9PSEU</name>
<protein>
    <submittedName>
        <fullName evidence="2">Phage portal protein, HK97 family</fullName>
    </submittedName>
</protein>
<dbReference type="AlphaFoldDB" id="A0A1G9AT96"/>
<proteinExistence type="predicted"/>